<dbReference type="GO" id="GO:0004535">
    <property type="term" value="F:poly(A)-specific ribonuclease activity"/>
    <property type="evidence" value="ECO:0007669"/>
    <property type="project" value="InterPro"/>
</dbReference>
<dbReference type="GO" id="GO:0003676">
    <property type="term" value="F:nucleic acid binding"/>
    <property type="evidence" value="ECO:0007669"/>
    <property type="project" value="InterPro"/>
</dbReference>
<dbReference type="InterPro" id="IPR039637">
    <property type="entry name" value="CNOT7/CNOT8/Pop2"/>
</dbReference>
<dbReference type="STRING" id="4540.A0A3L6T268"/>
<reference evidence="2" key="1">
    <citation type="journal article" date="2019" name="Nat. Commun.">
        <title>The genome of broomcorn millet.</title>
        <authorList>
            <person name="Zou C."/>
            <person name="Miki D."/>
            <person name="Li D."/>
            <person name="Tang Q."/>
            <person name="Xiao L."/>
            <person name="Rajput S."/>
            <person name="Deng P."/>
            <person name="Jia W."/>
            <person name="Huang R."/>
            <person name="Zhang M."/>
            <person name="Sun Y."/>
            <person name="Hu J."/>
            <person name="Fu X."/>
            <person name="Schnable P.S."/>
            <person name="Li F."/>
            <person name="Zhang H."/>
            <person name="Feng B."/>
            <person name="Zhu X."/>
            <person name="Liu R."/>
            <person name="Schnable J.C."/>
            <person name="Zhu J.-K."/>
            <person name="Zhang H."/>
        </authorList>
    </citation>
    <scope>NUCLEOTIDE SEQUENCE [LARGE SCALE GENOMIC DNA]</scope>
</reference>
<keyword evidence="2" id="KW-1185">Reference proteome</keyword>
<dbReference type="EMBL" id="PQIB02000003">
    <property type="protein sequence ID" value="RLN30021.1"/>
    <property type="molecule type" value="Genomic_DNA"/>
</dbReference>
<sequence length="251" mass="28260">MLPRLQVDSDDVKIVEIWRDTSQAAFSEIGSILRSIESGSCFVALDTEFCIPDGINVLPYEPPTPDAHYSQLRSYVHGGDLVHIGIGFADTEFKLIGGRVYQFNIFFDPTKRSPDHCGVKFLRQSGLRLEEHARRGLPALDFMNMLCQFSLLQNKKLTWVTFMGYPDFGFIIHLLTRNELPEDRTQFLLQVTEYFPSSCDCKFFSKYGYCIKMERVPGKLEGVATALGAKRTGKGHQAASDALPGLRCFNG</sequence>
<dbReference type="PANTHER" id="PTHR10797">
    <property type="entry name" value="CCR4-NOT TRANSCRIPTION COMPLEX SUBUNIT"/>
    <property type="match status" value="1"/>
</dbReference>
<gene>
    <name evidence="1" type="ORF">C2845_PM05G27670</name>
</gene>
<dbReference type="OrthoDB" id="689002at2759"/>
<accession>A0A3L6T268</accession>
<dbReference type="InterPro" id="IPR012337">
    <property type="entry name" value="RNaseH-like_sf"/>
</dbReference>
<dbReference type="SUPFAM" id="SSF53098">
    <property type="entry name" value="Ribonuclease H-like"/>
    <property type="match status" value="1"/>
</dbReference>
<dbReference type="GO" id="GO:0030014">
    <property type="term" value="C:CCR4-NOT complex"/>
    <property type="evidence" value="ECO:0007669"/>
    <property type="project" value="InterPro"/>
</dbReference>
<proteinExistence type="predicted"/>
<evidence type="ECO:0000313" key="1">
    <source>
        <dbReference type="EMBL" id="RLN30021.1"/>
    </source>
</evidence>
<organism evidence="1 2">
    <name type="scientific">Panicum miliaceum</name>
    <name type="common">Proso millet</name>
    <name type="synonym">Broomcorn millet</name>
    <dbReference type="NCBI Taxonomy" id="4540"/>
    <lineage>
        <taxon>Eukaryota</taxon>
        <taxon>Viridiplantae</taxon>
        <taxon>Streptophyta</taxon>
        <taxon>Embryophyta</taxon>
        <taxon>Tracheophyta</taxon>
        <taxon>Spermatophyta</taxon>
        <taxon>Magnoliopsida</taxon>
        <taxon>Liliopsida</taxon>
        <taxon>Poales</taxon>
        <taxon>Poaceae</taxon>
        <taxon>PACMAD clade</taxon>
        <taxon>Panicoideae</taxon>
        <taxon>Panicodae</taxon>
        <taxon>Paniceae</taxon>
        <taxon>Panicinae</taxon>
        <taxon>Panicum</taxon>
        <taxon>Panicum sect. Panicum</taxon>
    </lineage>
</organism>
<protein>
    <submittedName>
        <fullName evidence="1">CCR4-associated factor 1-10-like protein</fullName>
    </submittedName>
</protein>
<dbReference type="Proteomes" id="UP000275267">
    <property type="component" value="Unassembled WGS sequence"/>
</dbReference>
<evidence type="ECO:0000313" key="2">
    <source>
        <dbReference type="Proteomes" id="UP000275267"/>
    </source>
</evidence>
<name>A0A3L6T268_PANMI</name>
<comment type="caution">
    <text evidence="1">The sequence shown here is derived from an EMBL/GenBank/DDBJ whole genome shotgun (WGS) entry which is preliminary data.</text>
</comment>
<dbReference type="InterPro" id="IPR036397">
    <property type="entry name" value="RNaseH_sf"/>
</dbReference>
<dbReference type="Gene3D" id="3.30.420.10">
    <property type="entry name" value="Ribonuclease H-like superfamily/Ribonuclease H"/>
    <property type="match status" value="1"/>
</dbReference>
<dbReference type="AlphaFoldDB" id="A0A3L6T268"/>